<dbReference type="CDD" id="cd00609">
    <property type="entry name" value="AAT_like"/>
    <property type="match status" value="1"/>
</dbReference>
<dbReference type="AlphaFoldDB" id="A0A6V8SI66"/>
<evidence type="ECO:0000313" key="4">
    <source>
        <dbReference type="EMBL" id="GFP76924.1"/>
    </source>
</evidence>
<dbReference type="GO" id="GO:0003824">
    <property type="term" value="F:catalytic activity"/>
    <property type="evidence" value="ECO:0007669"/>
    <property type="project" value="UniProtKB-ARBA"/>
</dbReference>
<evidence type="ECO:0000256" key="1">
    <source>
        <dbReference type="ARBA" id="ARBA00001933"/>
    </source>
</evidence>
<dbReference type="GO" id="GO:0030170">
    <property type="term" value="F:pyridoxal phosphate binding"/>
    <property type="evidence" value="ECO:0007669"/>
    <property type="project" value="InterPro"/>
</dbReference>
<sequence length="357" mass="40751">MEYHGGNIYEHNKAIIDFSSNINPLGVPQCFKGALLKGIADFSVYPDREYKKLRQNIARYIGNISIENIIPGNGAVDIIYRALEAIEYKSLYISTPTFSEYKRAGEKVKMAVKEINLYEQEYEKIDLGGLIENIKEQSVVLLCNPNNPTGTLIEKTEFLELLKNLQKTKSFLIIDEAFIEFAPKFKDASMVEFISQYDNLLIIRAATKFFGMPGIRLGYGITSNIGLINSIERNMEPWSVNTAAEIAASCIFDDHEYIKATLDWIGSERRYLYQKLSELNGLKVYSSSSNFLFLKLLDEKMDAYGLQEKLLEYNILIRLPKGFSGVSRYNFRIAIKDRKNNDILISSLKEVIETDNI</sequence>
<evidence type="ECO:0000313" key="5">
    <source>
        <dbReference type="Proteomes" id="UP000580568"/>
    </source>
</evidence>
<keyword evidence="2" id="KW-0663">Pyridoxal phosphate</keyword>
<dbReference type="InterPro" id="IPR015424">
    <property type="entry name" value="PyrdxlP-dep_Trfase"/>
</dbReference>
<organism evidence="4 5">
    <name type="scientific">Clostridium fungisolvens</name>
    <dbReference type="NCBI Taxonomy" id="1604897"/>
    <lineage>
        <taxon>Bacteria</taxon>
        <taxon>Bacillati</taxon>
        <taxon>Bacillota</taxon>
        <taxon>Clostridia</taxon>
        <taxon>Eubacteriales</taxon>
        <taxon>Clostridiaceae</taxon>
        <taxon>Clostridium</taxon>
    </lineage>
</organism>
<gene>
    <name evidence="4" type="ORF">bsdtw1_03035</name>
</gene>
<name>A0A6V8SI66_9CLOT</name>
<protein>
    <submittedName>
        <fullName evidence="4">Threonine-phosphate decarboxylase</fullName>
    </submittedName>
</protein>
<dbReference type="EMBL" id="BLZR01000001">
    <property type="protein sequence ID" value="GFP76924.1"/>
    <property type="molecule type" value="Genomic_DNA"/>
</dbReference>
<dbReference type="PANTHER" id="PTHR42885">
    <property type="entry name" value="HISTIDINOL-PHOSPHATE AMINOTRANSFERASE-RELATED"/>
    <property type="match status" value="1"/>
</dbReference>
<keyword evidence="5" id="KW-1185">Reference proteome</keyword>
<reference evidence="4 5" key="1">
    <citation type="submission" date="2020-07" db="EMBL/GenBank/DDBJ databases">
        <title>A new beta-1,3-glucan-decomposing anaerobic bacterium isolated from anoxic soil subjected to biological soil disinfestation.</title>
        <authorList>
            <person name="Ueki A."/>
            <person name="Tonouchi A."/>
        </authorList>
    </citation>
    <scope>NUCLEOTIDE SEQUENCE [LARGE SCALE GENOMIC DNA]</scope>
    <source>
        <strain evidence="4 5">TW1</strain>
    </source>
</reference>
<dbReference type="PANTHER" id="PTHR42885:SF1">
    <property type="entry name" value="THREONINE-PHOSPHATE DECARBOXYLASE"/>
    <property type="match status" value="1"/>
</dbReference>
<dbReference type="Pfam" id="PF00155">
    <property type="entry name" value="Aminotran_1_2"/>
    <property type="match status" value="1"/>
</dbReference>
<proteinExistence type="predicted"/>
<dbReference type="SUPFAM" id="SSF53383">
    <property type="entry name" value="PLP-dependent transferases"/>
    <property type="match status" value="1"/>
</dbReference>
<evidence type="ECO:0000256" key="2">
    <source>
        <dbReference type="ARBA" id="ARBA00022898"/>
    </source>
</evidence>
<dbReference type="InterPro" id="IPR015422">
    <property type="entry name" value="PyrdxlP-dep_Trfase_small"/>
</dbReference>
<dbReference type="Proteomes" id="UP000580568">
    <property type="component" value="Unassembled WGS sequence"/>
</dbReference>
<dbReference type="InterPro" id="IPR015421">
    <property type="entry name" value="PyrdxlP-dep_Trfase_major"/>
</dbReference>
<feature type="domain" description="Aminotransferase class I/classII large" evidence="3">
    <location>
        <begin position="15"/>
        <end position="348"/>
    </location>
</feature>
<comment type="caution">
    <text evidence="4">The sequence shown here is derived from an EMBL/GenBank/DDBJ whole genome shotgun (WGS) entry which is preliminary data.</text>
</comment>
<comment type="cofactor">
    <cofactor evidence="1">
        <name>pyridoxal 5'-phosphate</name>
        <dbReference type="ChEBI" id="CHEBI:597326"/>
    </cofactor>
</comment>
<dbReference type="Gene3D" id="3.90.1150.10">
    <property type="entry name" value="Aspartate Aminotransferase, domain 1"/>
    <property type="match status" value="1"/>
</dbReference>
<accession>A0A6V8SI66</accession>
<dbReference type="Gene3D" id="3.40.640.10">
    <property type="entry name" value="Type I PLP-dependent aspartate aminotransferase-like (Major domain)"/>
    <property type="match status" value="1"/>
</dbReference>
<evidence type="ECO:0000259" key="3">
    <source>
        <dbReference type="Pfam" id="PF00155"/>
    </source>
</evidence>
<dbReference type="RefSeq" id="WP_183278322.1">
    <property type="nucleotide sequence ID" value="NZ_BLZR01000001.1"/>
</dbReference>
<dbReference type="InterPro" id="IPR004839">
    <property type="entry name" value="Aminotransferase_I/II_large"/>
</dbReference>